<evidence type="ECO:0000313" key="2">
    <source>
        <dbReference type="Proteomes" id="UP001159405"/>
    </source>
</evidence>
<comment type="caution">
    <text evidence="1">The sequence shown here is derived from an EMBL/GenBank/DDBJ whole genome shotgun (WGS) entry which is preliminary data.</text>
</comment>
<dbReference type="Proteomes" id="UP001159405">
    <property type="component" value="Unassembled WGS sequence"/>
</dbReference>
<dbReference type="EMBL" id="CALNXK010000072">
    <property type="protein sequence ID" value="CAH3143861.1"/>
    <property type="molecule type" value="Genomic_DNA"/>
</dbReference>
<proteinExistence type="predicted"/>
<reference evidence="1 2" key="1">
    <citation type="submission" date="2022-05" db="EMBL/GenBank/DDBJ databases">
        <authorList>
            <consortium name="Genoscope - CEA"/>
            <person name="William W."/>
        </authorList>
    </citation>
    <scope>NUCLEOTIDE SEQUENCE [LARGE SCALE GENOMIC DNA]</scope>
</reference>
<organism evidence="1 2">
    <name type="scientific">Porites lobata</name>
    <dbReference type="NCBI Taxonomy" id="104759"/>
    <lineage>
        <taxon>Eukaryota</taxon>
        <taxon>Metazoa</taxon>
        <taxon>Cnidaria</taxon>
        <taxon>Anthozoa</taxon>
        <taxon>Hexacorallia</taxon>
        <taxon>Scleractinia</taxon>
        <taxon>Fungiina</taxon>
        <taxon>Poritidae</taxon>
        <taxon>Porites</taxon>
    </lineage>
</organism>
<evidence type="ECO:0000313" key="1">
    <source>
        <dbReference type="EMBL" id="CAH3143861.1"/>
    </source>
</evidence>
<accession>A0ABN8PHA8</accession>
<gene>
    <name evidence="1" type="ORF">PLOB_00043679</name>
</gene>
<protein>
    <submittedName>
        <fullName evidence="1">Uncharacterized protein</fullName>
    </submittedName>
</protein>
<sequence>MAGQTTHVVISTSYKVNRYHLDAREWVSVTMDGLPYLVSIQVIENVLIYTECGGEVLKENVEKHCVEVHQGQRCKCLQEFGWVVLRIGKLHMEMNMARHFMDMNWDVFLSHLASELGFVSEAAQKYVRKGSDHHKTMFVLKVAHLGLWQEMLIPYVRERLSEGLSVSVDDYPYNWLPENGKKDPTYFYMFEMTWTYLMGLQVFRMGVRRNNANYVKAGQVVFAPIFQRSSASKYALIDLHDRLNRESYPEELRRFIERTESVSTSGNPSKGEHMDACLEEVNKESKTWQHGTMTAMDWLRIFRNLENLTQVNC</sequence>
<keyword evidence="2" id="KW-1185">Reference proteome</keyword>
<name>A0ABN8PHA8_9CNID</name>